<dbReference type="Gene3D" id="1.10.10.10">
    <property type="entry name" value="Winged helix-like DNA-binding domain superfamily/Winged helix DNA-binding domain"/>
    <property type="match status" value="1"/>
</dbReference>
<sequence length="263" mass="29163">MSRPDPLFVQSLAKGFELLEAFAQRPSTMSMNELMEITGFDRSTTQRMTHTLVTLGYLERGAGGKGYTPGKKILQRSFDYMRSVPLLERATPLIAEMQRETNERVELSLFDDLYIIFALRRQTKRQTFSSTLAGRALPMVQTAGGRAIMSHLPEDEVEDILARSKDMPLATIPSTPKTNNDPDRIRGLVQQARQDGYATAIEESMLGELNLAAAILDHRHRPVAAIQIAGLVSEWATPAEFARRYSPLLLTAARGLSGKVGLS</sequence>
<dbReference type="InterPro" id="IPR029016">
    <property type="entry name" value="GAF-like_dom_sf"/>
</dbReference>
<evidence type="ECO:0000313" key="6">
    <source>
        <dbReference type="EMBL" id="AVJ27534.1"/>
    </source>
</evidence>
<dbReference type="InterPro" id="IPR005471">
    <property type="entry name" value="Tscrpt_reg_IclR_N"/>
</dbReference>
<dbReference type="SUPFAM" id="SSF55781">
    <property type="entry name" value="GAF domain-like"/>
    <property type="match status" value="1"/>
</dbReference>
<dbReference type="Pfam" id="PF01614">
    <property type="entry name" value="IclR_C"/>
    <property type="match status" value="1"/>
</dbReference>
<feature type="domain" description="HTH iclR-type" evidence="4">
    <location>
        <begin position="9"/>
        <end position="71"/>
    </location>
</feature>
<keyword evidence="1" id="KW-0805">Transcription regulation</keyword>
<dbReference type="RefSeq" id="WP_105238409.1">
    <property type="nucleotide sequence ID" value="NZ_CP023270.1"/>
</dbReference>
<proteinExistence type="predicted"/>
<dbReference type="OrthoDB" id="8689343at2"/>
<dbReference type="GO" id="GO:0003677">
    <property type="term" value="F:DNA binding"/>
    <property type="evidence" value="ECO:0007669"/>
    <property type="project" value="UniProtKB-KW"/>
</dbReference>
<dbReference type="InterPro" id="IPR036388">
    <property type="entry name" value="WH-like_DNA-bd_sf"/>
</dbReference>
<dbReference type="Pfam" id="PF09339">
    <property type="entry name" value="HTH_IclR"/>
    <property type="match status" value="1"/>
</dbReference>
<dbReference type="Proteomes" id="UP000239477">
    <property type="component" value="Chromosome"/>
</dbReference>
<evidence type="ECO:0000313" key="7">
    <source>
        <dbReference type="Proteomes" id="UP000239477"/>
    </source>
</evidence>
<protein>
    <submittedName>
        <fullName evidence="6">IclR family transcriptional regulator</fullName>
    </submittedName>
</protein>
<dbReference type="EMBL" id="CP023270">
    <property type="protein sequence ID" value="AVJ27534.1"/>
    <property type="molecule type" value="Genomic_DNA"/>
</dbReference>
<keyword evidence="2" id="KW-0238">DNA-binding</keyword>
<evidence type="ECO:0000259" key="4">
    <source>
        <dbReference type="PROSITE" id="PS51077"/>
    </source>
</evidence>
<name>A0A2S0I6F1_9BURK</name>
<dbReference type="AlphaFoldDB" id="A0A2S0I6F1"/>
<gene>
    <name evidence="6" type="ORF">CLM73_10675</name>
</gene>
<evidence type="ECO:0000259" key="5">
    <source>
        <dbReference type="PROSITE" id="PS51078"/>
    </source>
</evidence>
<dbReference type="SMART" id="SM00346">
    <property type="entry name" value="HTH_ICLR"/>
    <property type="match status" value="1"/>
</dbReference>
<keyword evidence="7" id="KW-1185">Reference proteome</keyword>
<evidence type="ECO:0000256" key="1">
    <source>
        <dbReference type="ARBA" id="ARBA00023015"/>
    </source>
</evidence>
<dbReference type="Gene3D" id="3.30.450.40">
    <property type="match status" value="1"/>
</dbReference>
<evidence type="ECO:0000256" key="2">
    <source>
        <dbReference type="ARBA" id="ARBA00023125"/>
    </source>
</evidence>
<dbReference type="PANTHER" id="PTHR30136:SF34">
    <property type="entry name" value="TRANSCRIPTIONAL REGULATOR"/>
    <property type="match status" value="1"/>
</dbReference>
<evidence type="ECO:0000256" key="3">
    <source>
        <dbReference type="ARBA" id="ARBA00023163"/>
    </source>
</evidence>
<dbReference type="InterPro" id="IPR036390">
    <property type="entry name" value="WH_DNA-bd_sf"/>
</dbReference>
<dbReference type="PANTHER" id="PTHR30136">
    <property type="entry name" value="HELIX-TURN-HELIX TRANSCRIPTIONAL REGULATOR, ICLR FAMILY"/>
    <property type="match status" value="1"/>
</dbReference>
<dbReference type="InterPro" id="IPR014757">
    <property type="entry name" value="Tscrpt_reg_IclR_C"/>
</dbReference>
<accession>A0A2S0I6F1</accession>
<dbReference type="InterPro" id="IPR050707">
    <property type="entry name" value="HTH_MetabolicPath_Reg"/>
</dbReference>
<keyword evidence="3" id="KW-0804">Transcription</keyword>
<reference evidence="6 7" key="1">
    <citation type="submission" date="2017-09" db="EMBL/GenBank/DDBJ databases">
        <title>Genomic, metabolic, and phenotypic characteristics of bacterial isolates from the natural microbiome of the model nematode Caenorhabditis elegans.</title>
        <authorList>
            <person name="Zimmermann J."/>
            <person name="Obeng N."/>
            <person name="Yang W."/>
            <person name="Obeng O."/>
            <person name="Kissoyan K."/>
            <person name="Pees B."/>
            <person name="Dirksen P."/>
            <person name="Hoppner M."/>
            <person name="Franke A."/>
            <person name="Rosenstiel P."/>
            <person name="Leippe M."/>
            <person name="Dierking K."/>
            <person name="Kaleta C."/>
            <person name="Schulenburg H."/>
        </authorList>
    </citation>
    <scope>NUCLEOTIDE SEQUENCE [LARGE SCALE GENOMIC DNA]</scope>
    <source>
        <strain evidence="6 7">MYb73</strain>
    </source>
</reference>
<dbReference type="PROSITE" id="PS51077">
    <property type="entry name" value="HTH_ICLR"/>
    <property type="match status" value="1"/>
</dbReference>
<dbReference type="GO" id="GO:0045892">
    <property type="term" value="P:negative regulation of DNA-templated transcription"/>
    <property type="evidence" value="ECO:0007669"/>
    <property type="project" value="TreeGrafter"/>
</dbReference>
<organism evidence="6 7">
    <name type="scientific">Achromobacter spanius</name>
    <dbReference type="NCBI Taxonomy" id="217203"/>
    <lineage>
        <taxon>Bacteria</taxon>
        <taxon>Pseudomonadati</taxon>
        <taxon>Pseudomonadota</taxon>
        <taxon>Betaproteobacteria</taxon>
        <taxon>Burkholderiales</taxon>
        <taxon>Alcaligenaceae</taxon>
        <taxon>Achromobacter</taxon>
    </lineage>
</organism>
<dbReference type="SUPFAM" id="SSF46785">
    <property type="entry name" value="Winged helix' DNA-binding domain"/>
    <property type="match status" value="1"/>
</dbReference>
<feature type="domain" description="IclR-ED" evidence="5">
    <location>
        <begin position="72"/>
        <end position="262"/>
    </location>
</feature>
<dbReference type="PROSITE" id="PS51078">
    <property type="entry name" value="ICLR_ED"/>
    <property type="match status" value="1"/>
</dbReference>
<dbReference type="GO" id="GO:0003700">
    <property type="term" value="F:DNA-binding transcription factor activity"/>
    <property type="evidence" value="ECO:0007669"/>
    <property type="project" value="TreeGrafter"/>
</dbReference>